<dbReference type="Pfam" id="PF22794">
    <property type="entry name" value="jr-ZPR1"/>
    <property type="match status" value="2"/>
</dbReference>
<keyword evidence="6" id="KW-0862">Zinc</keyword>
<dbReference type="Gene3D" id="2.20.25.420">
    <property type="entry name" value="ZPR1, zinc finger domain"/>
    <property type="match status" value="2"/>
</dbReference>
<reference evidence="11" key="1">
    <citation type="submission" date="2020-07" db="EMBL/GenBank/DDBJ databases">
        <title>Draft Genome Sequence of a Deep-Sea Yeast, Naganishia (Cryptococcus) liquefaciens strain N6.</title>
        <authorList>
            <person name="Han Y.W."/>
            <person name="Kajitani R."/>
            <person name="Morimoto H."/>
            <person name="Parhat M."/>
            <person name="Tsubouchi H."/>
            <person name="Bakenova O."/>
            <person name="Ogata M."/>
            <person name="Argunhan B."/>
            <person name="Aoki R."/>
            <person name="Kajiwara S."/>
            <person name="Itoh T."/>
            <person name="Iwasaki H."/>
        </authorList>
    </citation>
    <scope>NUCLEOTIDE SEQUENCE</scope>
    <source>
        <strain evidence="11">N6</strain>
    </source>
</reference>
<dbReference type="FunFam" id="2.20.25.420:FF:000002">
    <property type="entry name" value="Zinc finger protein ZPR1"/>
    <property type="match status" value="1"/>
</dbReference>
<gene>
    <name evidence="11" type="ORF">NliqN6_4132</name>
</gene>
<proteinExistence type="inferred from homology"/>
<evidence type="ECO:0000256" key="7">
    <source>
        <dbReference type="ARBA" id="ARBA00023242"/>
    </source>
</evidence>
<keyword evidence="12" id="KW-1185">Reference proteome</keyword>
<evidence type="ECO:0000256" key="3">
    <source>
        <dbReference type="ARBA" id="ARBA00022723"/>
    </source>
</evidence>
<feature type="compositionally biased region" description="Basic and acidic residues" evidence="9">
    <location>
        <begin position="20"/>
        <end position="36"/>
    </location>
</feature>
<dbReference type="PANTHER" id="PTHR10876">
    <property type="entry name" value="ZINC FINGER PROTEIN ZPR1"/>
    <property type="match status" value="1"/>
</dbReference>
<comment type="similarity">
    <text evidence="2">Belongs to the ZPR1 family.</text>
</comment>
<organism evidence="11 12">
    <name type="scientific">Naganishia liquefaciens</name>
    <dbReference type="NCBI Taxonomy" id="104408"/>
    <lineage>
        <taxon>Eukaryota</taxon>
        <taxon>Fungi</taxon>
        <taxon>Dikarya</taxon>
        <taxon>Basidiomycota</taxon>
        <taxon>Agaricomycotina</taxon>
        <taxon>Tremellomycetes</taxon>
        <taxon>Filobasidiales</taxon>
        <taxon>Filobasidiaceae</taxon>
        <taxon>Naganishia</taxon>
    </lineage>
</organism>
<comment type="function">
    <text evidence="8">Acts as a protein folding chaperone for elongation factor 1-alpha.</text>
</comment>
<evidence type="ECO:0000256" key="2">
    <source>
        <dbReference type="ARBA" id="ARBA00008354"/>
    </source>
</evidence>
<evidence type="ECO:0000256" key="1">
    <source>
        <dbReference type="ARBA" id="ARBA00004123"/>
    </source>
</evidence>
<feature type="region of interest" description="Disordered" evidence="9">
    <location>
        <begin position="272"/>
        <end position="293"/>
    </location>
</feature>
<evidence type="ECO:0000256" key="4">
    <source>
        <dbReference type="ARBA" id="ARBA00022737"/>
    </source>
</evidence>
<dbReference type="OrthoDB" id="308464at2759"/>
<dbReference type="FunFam" id="2.20.25.420:FF:000001">
    <property type="entry name" value="Zinc finger protein ZPR1"/>
    <property type="match status" value="1"/>
</dbReference>
<evidence type="ECO:0000313" key="12">
    <source>
        <dbReference type="Proteomes" id="UP000620104"/>
    </source>
</evidence>
<dbReference type="EMBL" id="BLZA01000023">
    <property type="protein sequence ID" value="GHJ87730.1"/>
    <property type="molecule type" value="Genomic_DNA"/>
</dbReference>
<dbReference type="InterPro" id="IPR042452">
    <property type="entry name" value="ZPR1_Znf1/2"/>
</dbReference>
<feature type="region of interest" description="Disordered" evidence="9">
    <location>
        <begin position="1"/>
        <end position="38"/>
    </location>
</feature>
<evidence type="ECO:0000256" key="8">
    <source>
        <dbReference type="ARBA" id="ARBA00054139"/>
    </source>
</evidence>
<name>A0A8H3YFH1_9TREE</name>
<protein>
    <recommendedName>
        <fullName evidence="10">Zinc finger ZPR1-type domain-containing protein</fullName>
    </recommendedName>
</protein>
<comment type="caution">
    <text evidence="11">The sequence shown here is derived from an EMBL/GenBank/DDBJ whole genome shotgun (WGS) entry which is preliminary data.</text>
</comment>
<dbReference type="SMART" id="SM00709">
    <property type="entry name" value="Zpr1"/>
    <property type="match status" value="2"/>
</dbReference>
<dbReference type="InterPro" id="IPR040141">
    <property type="entry name" value="ZPR1"/>
</dbReference>
<dbReference type="AlphaFoldDB" id="A0A8H3YFH1"/>
<dbReference type="Proteomes" id="UP000620104">
    <property type="component" value="Unassembled WGS sequence"/>
</dbReference>
<evidence type="ECO:0000256" key="6">
    <source>
        <dbReference type="ARBA" id="ARBA00022833"/>
    </source>
</evidence>
<sequence>MSSEKLFKSIGDIATNIDAQTERPEEERGQEKKQEDVAMGFEDENREVQEMESMCMECGKNGTTRMLLTVIPYFREVIVMSFRCEHCGNSNTEIQQAGEIQPKGCMHTVHVLDPSDLNRQVVKSNSCTVTIPEVSLTIPASRGQLTNIEGILRDTVRDLSLDQPVRRVMEPEAHDKIQTIIDRLNGCLPDDGEEEEEQAVGEIKPKGPRKFTPFTFKLDDPAGNSFVSFVGSTADAKWSMRVYNRTREQNVALGLVSEDEAAQSAAAAAKLQTGGDVPEGGRRVDPSEASGLTGLSGSVVPEEIYAFPGSCSSCGHTIDTLMQQVNIPHFKDIIIMSTNCEHCGYRDNEVKSGAAISEKGKKIILKVEDEDDLSRDILKSETCGLEIPEIDLVLQPGTLGGRFTTLEGMLNQVYDELSTKVFQTGGDSMDKEERSTFEKFLGDMKAIMSASRPFTLIMDDPVANSYLQNLYAPDPDPNMEIITYERTQEQNDELGLSDMVLTGYNKDIQDVVEETPAQS</sequence>
<evidence type="ECO:0000259" key="10">
    <source>
        <dbReference type="SMART" id="SM00709"/>
    </source>
</evidence>
<dbReference type="InterPro" id="IPR042451">
    <property type="entry name" value="ZPR1_A/B_dom"/>
</dbReference>
<dbReference type="InterPro" id="IPR056180">
    <property type="entry name" value="ZPR1_jr_dom"/>
</dbReference>
<keyword evidence="3" id="KW-0479">Metal-binding</keyword>
<dbReference type="GO" id="GO:0008270">
    <property type="term" value="F:zinc ion binding"/>
    <property type="evidence" value="ECO:0007669"/>
    <property type="project" value="UniProtKB-KW"/>
</dbReference>
<dbReference type="FunFam" id="2.60.120.1040:FF:000001">
    <property type="entry name" value="Zinc finger protein ZPR1"/>
    <property type="match status" value="1"/>
</dbReference>
<evidence type="ECO:0000313" key="11">
    <source>
        <dbReference type="EMBL" id="GHJ87730.1"/>
    </source>
</evidence>
<dbReference type="GO" id="GO:0005634">
    <property type="term" value="C:nucleus"/>
    <property type="evidence" value="ECO:0007669"/>
    <property type="project" value="UniProtKB-SubCell"/>
</dbReference>
<keyword evidence="5" id="KW-0863">Zinc-finger</keyword>
<comment type="subcellular location">
    <subcellularLocation>
        <location evidence="1">Nucleus</location>
    </subcellularLocation>
</comment>
<accession>A0A8H3YFH1</accession>
<dbReference type="InterPro" id="IPR004457">
    <property type="entry name" value="Znf_ZPR1"/>
</dbReference>
<dbReference type="PANTHER" id="PTHR10876:SF0">
    <property type="entry name" value="ZINC FINGER PROTEIN ZPR1"/>
    <property type="match status" value="1"/>
</dbReference>
<dbReference type="Pfam" id="PF03367">
    <property type="entry name" value="Zn_ribbon_ZPR1"/>
    <property type="match status" value="2"/>
</dbReference>
<keyword evidence="4" id="KW-0677">Repeat</keyword>
<dbReference type="NCBIfam" id="TIGR00310">
    <property type="entry name" value="ZPR1_znf"/>
    <property type="match status" value="2"/>
</dbReference>
<evidence type="ECO:0000256" key="9">
    <source>
        <dbReference type="SAM" id="MobiDB-lite"/>
    </source>
</evidence>
<dbReference type="Gene3D" id="2.60.120.1040">
    <property type="entry name" value="ZPR1, A/B domain"/>
    <property type="match status" value="2"/>
</dbReference>
<evidence type="ECO:0000256" key="5">
    <source>
        <dbReference type="ARBA" id="ARBA00022771"/>
    </source>
</evidence>
<feature type="domain" description="Zinc finger ZPR1-type" evidence="10">
    <location>
        <begin position="309"/>
        <end position="469"/>
    </location>
</feature>
<keyword evidence="7" id="KW-0539">Nucleus</keyword>
<feature type="domain" description="Zinc finger ZPR1-type" evidence="10">
    <location>
        <begin position="53"/>
        <end position="229"/>
    </location>
</feature>